<keyword evidence="3" id="KW-0479">Metal-binding</keyword>
<reference evidence="7" key="1">
    <citation type="submission" date="2021-06" db="EMBL/GenBank/DDBJ databases">
        <title>Parelaphostrongylus tenuis whole genome reference sequence.</title>
        <authorList>
            <person name="Garwood T.J."/>
            <person name="Larsen P.A."/>
            <person name="Fountain-Jones N.M."/>
            <person name="Garbe J.R."/>
            <person name="Macchietto M.G."/>
            <person name="Kania S.A."/>
            <person name="Gerhold R.W."/>
            <person name="Richards J.E."/>
            <person name="Wolf T.M."/>
        </authorList>
    </citation>
    <scope>NUCLEOTIDE SEQUENCE</scope>
    <source>
        <strain evidence="7">MNPRO001-30</strain>
        <tissue evidence="7">Meninges</tissue>
    </source>
</reference>
<dbReference type="PROSITE" id="PS51449">
    <property type="entry name" value="MTTASE_N"/>
    <property type="match status" value="1"/>
</dbReference>
<dbReference type="GO" id="GO:0046872">
    <property type="term" value="F:metal ion binding"/>
    <property type="evidence" value="ECO:0007669"/>
    <property type="project" value="UniProtKB-KW"/>
</dbReference>
<keyword evidence="2" id="KW-0949">S-adenosyl-L-methionine</keyword>
<evidence type="ECO:0000313" key="8">
    <source>
        <dbReference type="Proteomes" id="UP001196413"/>
    </source>
</evidence>
<evidence type="ECO:0000256" key="1">
    <source>
        <dbReference type="ARBA" id="ARBA00022485"/>
    </source>
</evidence>
<evidence type="ECO:0000256" key="2">
    <source>
        <dbReference type="ARBA" id="ARBA00022691"/>
    </source>
</evidence>
<dbReference type="AlphaFoldDB" id="A0AAD5QIY1"/>
<dbReference type="FunFam" id="3.40.50.12160:FF:000003">
    <property type="entry name" value="CDK5 regulatory subunit-associated protein 1"/>
    <property type="match status" value="1"/>
</dbReference>
<protein>
    <submittedName>
        <fullName evidence="7">CDK5 regulatory subunit associated protein 1</fullName>
    </submittedName>
</protein>
<proteinExistence type="predicted"/>
<keyword evidence="4" id="KW-0408">Iron</keyword>
<dbReference type="InterPro" id="IPR038135">
    <property type="entry name" value="Methylthiotransferase_N_sf"/>
</dbReference>
<evidence type="ECO:0000256" key="5">
    <source>
        <dbReference type="ARBA" id="ARBA00023014"/>
    </source>
</evidence>
<dbReference type="GO" id="GO:0005739">
    <property type="term" value="C:mitochondrion"/>
    <property type="evidence" value="ECO:0007669"/>
    <property type="project" value="TreeGrafter"/>
</dbReference>
<dbReference type="PANTHER" id="PTHR43020:SF2">
    <property type="entry name" value="MITOCHONDRIAL TRNA METHYLTHIOTRANSFERASE CDK5RAP1"/>
    <property type="match status" value="1"/>
</dbReference>
<sequence length="227" mass="25427">METDLSHKFSCRVLPGSMSRDLATIAKSIAFGNWRRFSCQVATATARSEKQQRTIPKDGLDISHFINRTQRATPDDICGHGRKVKYITYGCQMNVNDMEVVRALLMDSDYLETDDIKSADIVLLNTCSIREGAEEKVWRELKRIRSVATKMPTIGVLGCMAERVRHDLLSKNGLVDVVAGPDAYRDLPRLLAVARAGSALSTSSYPSMKRMLMLDLSESTRTRKQLL</sequence>
<feature type="domain" description="MTTase N-terminal" evidence="6">
    <location>
        <begin position="82"/>
        <end position="196"/>
    </location>
</feature>
<name>A0AAD5QIY1_PARTN</name>
<dbReference type="Gene3D" id="3.40.50.12160">
    <property type="entry name" value="Methylthiotransferase, N-terminal domain"/>
    <property type="match status" value="1"/>
</dbReference>
<accession>A0AAD5QIY1</accession>
<keyword evidence="1" id="KW-0004">4Fe-4S</keyword>
<dbReference type="GO" id="GO:0005829">
    <property type="term" value="C:cytosol"/>
    <property type="evidence" value="ECO:0007669"/>
    <property type="project" value="TreeGrafter"/>
</dbReference>
<dbReference type="EMBL" id="JAHQIW010001026">
    <property type="protein sequence ID" value="KAJ1351204.1"/>
    <property type="molecule type" value="Genomic_DNA"/>
</dbReference>
<feature type="non-terminal residue" evidence="7">
    <location>
        <position position="1"/>
    </location>
</feature>
<keyword evidence="8" id="KW-1185">Reference proteome</keyword>
<evidence type="ECO:0000313" key="7">
    <source>
        <dbReference type="EMBL" id="KAJ1351204.1"/>
    </source>
</evidence>
<dbReference type="GO" id="GO:0035597">
    <property type="term" value="F:tRNA-2-methylthio-N(6)-dimethylallyladenosine(37) synthase activity"/>
    <property type="evidence" value="ECO:0007669"/>
    <property type="project" value="TreeGrafter"/>
</dbReference>
<keyword evidence="5" id="KW-0411">Iron-sulfur</keyword>
<dbReference type="Pfam" id="PF00919">
    <property type="entry name" value="UPF0004"/>
    <property type="match status" value="1"/>
</dbReference>
<comment type="caution">
    <text evidence="7">The sequence shown here is derived from an EMBL/GenBank/DDBJ whole genome shotgun (WGS) entry which is preliminary data.</text>
</comment>
<dbReference type="Proteomes" id="UP001196413">
    <property type="component" value="Unassembled WGS sequence"/>
</dbReference>
<evidence type="ECO:0000259" key="6">
    <source>
        <dbReference type="PROSITE" id="PS51449"/>
    </source>
</evidence>
<evidence type="ECO:0000256" key="4">
    <source>
        <dbReference type="ARBA" id="ARBA00023004"/>
    </source>
</evidence>
<gene>
    <name evidence="7" type="primary">CDK5RAP1_1</name>
    <name evidence="7" type="ORF">KIN20_007174</name>
</gene>
<evidence type="ECO:0000256" key="3">
    <source>
        <dbReference type="ARBA" id="ARBA00022723"/>
    </source>
</evidence>
<dbReference type="InterPro" id="IPR013848">
    <property type="entry name" value="Methylthiotransferase_N"/>
</dbReference>
<dbReference type="GO" id="GO:0051539">
    <property type="term" value="F:4 iron, 4 sulfur cluster binding"/>
    <property type="evidence" value="ECO:0007669"/>
    <property type="project" value="UniProtKB-KW"/>
</dbReference>
<dbReference type="PANTHER" id="PTHR43020">
    <property type="entry name" value="CDK5 REGULATORY SUBUNIT-ASSOCIATED PROTEIN 1"/>
    <property type="match status" value="1"/>
</dbReference>
<organism evidence="7 8">
    <name type="scientific">Parelaphostrongylus tenuis</name>
    <name type="common">Meningeal worm</name>
    <dbReference type="NCBI Taxonomy" id="148309"/>
    <lineage>
        <taxon>Eukaryota</taxon>
        <taxon>Metazoa</taxon>
        <taxon>Ecdysozoa</taxon>
        <taxon>Nematoda</taxon>
        <taxon>Chromadorea</taxon>
        <taxon>Rhabditida</taxon>
        <taxon>Rhabditina</taxon>
        <taxon>Rhabditomorpha</taxon>
        <taxon>Strongyloidea</taxon>
        <taxon>Metastrongylidae</taxon>
        <taxon>Parelaphostrongylus</taxon>
    </lineage>
</organism>